<proteinExistence type="predicted"/>
<organism evidence="1 2">
    <name type="scientific">Paenibacillus thiaminolyticus</name>
    <name type="common">Bacillus thiaminolyticus</name>
    <dbReference type="NCBI Taxonomy" id="49283"/>
    <lineage>
        <taxon>Bacteria</taxon>
        <taxon>Bacillati</taxon>
        <taxon>Bacillota</taxon>
        <taxon>Bacilli</taxon>
        <taxon>Bacillales</taxon>
        <taxon>Paenibacillaceae</taxon>
        <taxon>Paenibacillus</taxon>
    </lineage>
</organism>
<comment type="caution">
    <text evidence="1">The sequence shown here is derived from an EMBL/GenBank/DDBJ whole genome shotgun (WGS) entry which is preliminary data.</text>
</comment>
<dbReference type="EMBL" id="QYZD01000013">
    <property type="protein sequence ID" value="RJG22955.1"/>
    <property type="molecule type" value="Genomic_DNA"/>
</dbReference>
<gene>
    <name evidence="1" type="ORF">DQX05_15525</name>
</gene>
<protein>
    <submittedName>
        <fullName evidence="1">Uncharacterized protein</fullName>
    </submittedName>
</protein>
<dbReference type="AlphaFoldDB" id="A0A3A3GGC5"/>
<evidence type="ECO:0000313" key="1">
    <source>
        <dbReference type="EMBL" id="RJG22955.1"/>
    </source>
</evidence>
<name>A0A3A3GGC5_PANTH</name>
<sequence length="90" mass="10835">MLLPFRCHSDENVPEKKKWTLHSFMKPVHKVSRFCILIHWVNSFRRLLTCLNGKVRQSKLPLLEMIQCYRKRVGYNEVIELQAIVKKNRL</sequence>
<evidence type="ECO:0000313" key="2">
    <source>
        <dbReference type="Proteomes" id="UP000266177"/>
    </source>
</evidence>
<reference evidence="1 2" key="1">
    <citation type="submission" date="2018-09" db="EMBL/GenBank/DDBJ databases">
        <title>Paenibacillus SK2017-BO5.</title>
        <authorList>
            <person name="Piskunova J.V."/>
            <person name="Dubiley S.A."/>
            <person name="Severinov K.V."/>
        </authorList>
    </citation>
    <scope>NUCLEOTIDE SEQUENCE [LARGE SCALE GENOMIC DNA]</scope>
    <source>
        <strain evidence="1 2">BO5</strain>
    </source>
</reference>
<dbReference type="Proteomes" id="UP000266177">
    <property type="component" value="Unassembled WGS sequence"/>
</dbReference>
<accession>A0A3A3GGC5</accession>